<reference evidence="1 2" key="1">
    <citation type="submission" date="2020-04" db="EMBL/GenBank/DDBJ databases">
        <title>Metagenomic profiling of ammonia- and methane-oxidizing microorganisms in a Dutch drinking water treatment plant.</title>
        <authorList>
            <person name="Poghosyan L."/>
            <person name="Leucker S."/>
        </authorList>
    </citation>
    <scope>NUCLEOTIDE SEQUENCE [LARGE SCALE GENOMIC DNA]</scope>
    <source>
        <strain evidence="1">S-RSF-IL-03</strain>
    </source>
</reference>
<comment type="caution">
    <text evidence="1">The sequence shown here is derived from an EMBL/GenBank/DDBJ whole genome shotgun (WGS) entry which is preliminary data.</text>
</comment>
<sequence length="83" mass="9136">ARLAATARALRLGPSDDYELLLAVDPERRRAFGLRNLDQRTPLAFIGTLTDVPGARVLETPDGEMPIAARGFDHLAAKRRAQR</sequence>
<dbReference type="EMBL" id="JABFRW010000096">
    <property type="protein sequence ID" value="NOT34163.1"/>
    <property type="molecule type" value="Genomic_DNA"/>
</dbReference>
<name>A0A849SKF0_UNCEI</name>
<keyword evidence="1" id="KW-0808">Transferase</keyword>
<accession>A0A849SKF0</accession>
<dbReference type="AlphaFoldDB" id="A0A849SKF0"/>
<dbReference type="Proteomes" id="UP000580839">
    <property type="component" value="Unassembled WGS sequence"/>
</dbReference>
<keyword evidence="1" id="KW-0418">Kinase</keyword>
<gene>
    <name evidence="1" type="ORF">HOP12_08350</name>
</gene>
<proteinExistence type="predicted"/>
<dbReference type="GO" id="GO:0016301">
    <property type="term" value="F:kinase activity"/>
    <property type="evidence" value="ECO:0007669"/>
    <property type="project" value="UniProtKB-KW"/>
</dbReference>
<protein>
    <submittedName>
        <fullName evidence="1">Thiamine-phosphate kinase</fullName>
    </submittedName>
</protein>
<dbReference type="InterPro" id="IPR036676">
    <property type="entry name" value="PurM-like_C_sf"/>
</dbReference>
<feature type="non-terminal residue" evidence="1">
    <location>
        <position position="1"/>
    </location>
</feature>
<dbReference type="Gene3D" id="3.90.650.10">
    <property type="entry name" value="PurM-like C-terminal domain"/>
    <property type="match status" value="1"/>
</dbReference>
<evidence type="ECO:0000313" key="1">
    <source>
        <dbReference type="EMBL" id="NOT34163.1"/>
    </source>
</evidence>
<organism evidence="1 2">
    <name type="scientific">Eiseniibacteriota bacterium</name>
    <dbReference type="NCBI Taxonomy" id="2212470"/>
    <lineage>
        <taxon>Bacteria</taxon>
        <taxon>Candidatus Eiseniibacteriota</taxon>
    </lineage>
</organism>
<evidence type="ECO:0000313" key="2">
    <source>
        <dbReference type="Proteomes" id="UP000580839"/>
    </source>
</evidence>